<dbReference type="PANTHER" id="PTHR47148">
    <property type="entry name" value="CYTOCHROME C OXIDASE ASSEMBLY FACTOR 1 HOMOLOG"/>
    <property type="match status" value="1"/>
</dbReference>
<keyword evidence="3" id="KW-1185">Reference proteome</keyword>
<evidence type="ECO:0000256" key="1">
    <source>
        <dbReference type="SAM" id="Phobius"/>
    </source>
</evidence>
<evidence type="ECO:0000313" key="3">
    <source>
        <dbReference type="Proteomes" id="UP001501940"/>
    </source>
</evidence>
<reference evidence="2" key="3">
    <citation type="submission" date="2025-09" db="UniProtKB">
        <authorList>
            <consortium name="Ensembl"/>
        </authorList>
    </citation>
    <scope>IDENTIFICATION</scope>
</reference>
<evidence type="ECO:0008006" key="4">
    <source>
        <dbReference type="Google" id="ProtNLM"/>
    </source>
</evidence>
<reference evidence="2" key="2">
    <citation type="submission" date="2025-08" db="UniProtKB">
        <authorList>
            <consortium name="Ensembl"/>
        </authorList>
    </citation>
    <scope>IDENTIFICATION</scope>
</reference>
<dbReference type="RefSeq" id="XP_035805352.1">
    <property type="nucleotide sequence ID" value="XM_035949459.2"/>
</dbReference>
<dbReference type="InterPro" id="IPR014807">
    <property type="entry name" value="Coa1"/>
</dbReference>
<dbReference type="GeneTree" id="ENSGT00440000033985"/>
<reference evidence="2 3" key="1">
    <citation type="submission" date="2022-01" db="EMBL/GenBank/DDBJ databases">
        <title>A chromosome-scale genome assembly of the false clownfish, Amphiprion ocellaris.</title>
        <authorList>
            <person name="Ryu T."/>
        </authorList>
    </citation>
    <scope>NUCLEOTIDE SEQUENCE [LARGE SCALE GENOMIC DNA]</scope>
</reference>
<dbReference type="Pfam" id="PF08695">
    <property type="entry name" value="Coa1"/>
    <property type="match status" value="1"/>
</dbReference>
<dbReference type="GO" id="GO:0033617">
    <property type="term" value="P:mitochondrial respiratory chain complex IV assembly"/>
    <property type="evidence" value="ECO:0007669"/>
    <property type="project" value="TreeGrafter"/>
</dbReference>
<protein>
    <recommendedName>
        <fullName evidence="4">Ribosomal protein L37</fullName>
    </recommendedName>
</protein>
<dbReference type="Proteomes" id="UP001501940">
    <property type="component" value="Chromosome 10"/>
</dbReference>
<dbReference type="GO" id="GO:0005743">
    <property type="term" value="C:mitochondrial inner membrane"/>
    <property type="evidence" value="ECO:0007669"/>
    <property type="project" value="TreeGrafter"/>
</dbReference>
<dbReference type="GeneID" id="111570376"/>
<proteinExistence type="predicted"/>
<feature type="transmembrane region" description="Helical" evidence="1">
    <location>
        <begin position="45"/>
        <end position="64"/>
    </location>
</feature>
<keyword evidence="1" id="KW-0472">Membrane</keyword>
<organism evidence="2 3">
    <name type="scientific">Amphiprion ocellaris</name>
    <name type="common">Clown anemonefish</name>
    <dbReference type="NCBI Taxonomy" id="80972"/>
    <lineage>
        <taxon>Eukaryota</taxon>
        <taxon>Metazoa</taxon>
        <taxon>Chordata</taxon>
        <taxon>Craniata</taxon>
        <taxon>Vertebrata</taxon>
        <taxon>Euteleostomi</taxon>
        <taxon>Actinopterygii</taxon>
        <taxon>Neopterygii</taxon>
        <taxon>Teleostei</taxon>
        <taxon>Neoteleostei</taxon>
        <taxon>Acanthomorphata</taxon>
        <taxon>Ovalentaria</taxon>
        <taxon>Pomacentridae</taxon>
        <taxon>Amphiprion</taxon>
    </lineage>
</organism>
<dbReference type="AlphaFoldDB" id="A0AAQ5Z978"/>
<dbReference type="Ensembl" id="ENSAOCT00000078590.1">
    <property type="protein sequence ID" value="ENSAOCP00000062658.1"/>
    <property type="gene ID" value="ENSAOCG00000030387.1"/>
</dbReference>
<keyword evidence="1" id="KW-1133">Transmembrane helix</keyword>
<sequence length="203" mass="22469">MERTHTRLVTVCVTFTEVNKAESSCQWNTRNKAKMRVSTSQLQQLTIFTTVLTGGGVGTMYYLLQNLLLSYLNSSPCSSSVSEKFAESGYHKLALQKLESCPFAMESLGAPPLKVHNIHLTDRNNRIAQHTAQIKIPVTGSKTGGYLYTSSFRDPDTNSWSLKQAVLKLREGQTIDLLNSSPVASQTQVAENTQGVETGDWHK</sequence>
<accession>A0AAQ5Z978</accession>
<dbReference type="PANTHER" id="PTHR47148:SF1">
    <property type="entry name" value="CYTOCHROME C OXIDASE ASSEMBLY FACTOR 1 HOMOLOG"/>
    <property type="match status" value="1"/>
</dbReference>
<dbReference type="GO" id="GO:0032981">
    <property type="term" value="P:mitochondrial respiratory chain complex I assembly"/>
    <property type="evidence" value="ECO:0007669"/>
    <property type="project" value="TreeGrafter"/>
</dbReference>
<name>A0AAQ5Z978_AMPOC</name>
<keyword evidence="1" id="KW-0812">Transmembrane</keyword>
<evidence type="ECO:0000313" key="2">
    <source>
        <dbReference type="Ensembl" id="ENSAOCP00000062658.1"/>
    </source>
</evidence>